<keyword evidence="3" id="KW-1185">Reference proteome</keyword>
<reference evidence="2 3" key="1">
    <citation type="submission" date="2018-11" db="EMBL/GenBank/DDBJ databases">
        <authorList>
            <consortium name="Pathogen Informatics"/>
        </authorList>
    </citation>
    <scope>NUCLEOTIDE SEQUENCE [LARGE SCALE GENOMIC DNA]</scope>
    <source>
        <strain>Denwood</strain>
        <strain evidence="3">Zambia</strain>
    </source>
</reference>
<keyword evidence="1" id="KW-0472">Membrane</keyword>
<dbReference type="Proteomes" id="UP000269396">
    <property type="component" value="Unassembled WGS sequence"/>
</dbReference>
<proteinExistence type="predicted"/>
<dbReference type="EMBL" id="UZAL01047263">
    <property type="protein sequence ID" value="VDP84818.1"/>
    <property type="molecule type" value="Genomic_DNA"/>
</dbReference>
<keyword evidence="1" id="KW-1133">Transmembrane helix</keyword>
<evidence type="ECO:0000256" key="1">
    <source>
        <dbReference type="SAM" id="Phobius"/>
    </source>
</evidence>
<keyword evidence="1" id="KW-0812">Transmembrane</keyword>
<name>A0A3P8HLW0_9TREM</name>
<accession>A0A3P8HLW0</accession>
<feature type="transmembrane region" description="Helical" evidence="1">
    <location>
        <begin position="62"/>
        <end position="82"/>
    </location>
</feature>
<gene>
    <name evidence="2" type="ORF">SMTD_LOCUS21422</name>
</gene>
<protein>
    <submittedName>
        <fullName evidence="2">Uncharacterized protein</fullName>
    </submittedName>
</protein>
<evidence type="ECO:0000313" key="2">
    <source>
        <dbReference type="EMBL" id="VDP84818.1"/>
    </source>
</evidence>
<sequence length="85" mass="9774">MKLEEKRHFVSSFCRTLATLLPHVIKDIELVNFPQDINISPLSQHETLDALLKWVVYFTMHLNYISVWGTSSAIVFFIPWLGGGL</sequence>
<evidence type="ECO:0000313" key="3">
    <source>
        <dbReference type="Proteomes" id="UP000269396"/>
    </source>
</evidence>
<dbReference type="AlphaFoldDB" id="A0A3P8HLW0"/>
<organism evidence="2 3">
    <name type="scientific">Schistosoma mattheei</name>
    <dbReference type="NCBI Taxonomy" id="31246"/>
    <lineage>
        <taxon>Eukaryota</taxon>
        <taxon>Metazoa</taxon>
        <taxon>Spiralia</taxon>
        <taxon>Lophotrochozoa</taxon>
        <taxon>Platyhelminthes</taxon>
        <taxon>Trematoda</taxon>
        <taxon>Digenea</taxon>
        <taxon>Strigeidida</taxon>
        <taxon>Schistosomatoidea</taxon>
        <taxon>Schistosomatidae</taxon>
        <taxon>Schistosoma</taxon>
    </lineage>
</organism>